<dbReference type="Pfam" id="PF01055">
    <property type="entry name" value="Glyco_hydro_31_2nd"/>
    <property type="match status" value="1"/>
</dbReference>
<dbReference type="GO" id="GO:0005975">
    <property type="term" value="P:carbohydrate metabolic process"/>
    <property type="evidence" value="ECO:0007669"/>
    <property type="project" value="InterPro"/>
</dbReference>
<comment type="similarity">
    <text evidence="1 2">Belongs to the glycosyl hydrolase 31 family.</text>
</comment>
<accession>A0A1J8QGT4</accession>
<dbReference type="STRING" id="180088.A0A1J8QGT4"/>
<sequence>MTVIEKRGVGADGENAAIGSLNRNTLATNAIHYGGYAKLDVYNMLGLLEEKTTNLVVQSVLPGKRPFLISRSTFPSAGKWTGHWLGDNYSRWQYMYLNIQGVLQFRIRQIPMVGADVDTDEELCNRWMQLFAFMPFYRNHNTYGAFPQGPYPSCIAIAARYALLPYWVGIFLGRGSVIWREWYTHAVVNAMSRGNITLDAPISHINVHTRDNSALLLHQEPGYTIYETREGPYVLLVSLNVAGTAFGTAYMDNDTSFQGMLKN</sequence>
<evidence type="ECO:0000313" key="5">
    <source>
        <dbReference type="Proteomes" id="UP000183567"/>
    </source>
</evidence>
<dbReference type="Gene3D" id="3.20.20.80">
    <property type="entry name" value="Glycosidases"/>
    <property type="match status" value="1"/>
</dbReference>
<evidence type="ECO:0000259" key="3">
    <source>
        <dbReference type="Pfam" id="PF01055"/>
    </source>
</evidence>
<dbReference type="EMBL" id="LVVM01006243">
    <property type="protein sequence ID" value="OJA08618.1"/>
    <property type="molecule type" value="Genomic_DNA"/>
</dbReference>
<comment type="caution">
    <text evidence="4">The sequence shown here is derived from an EMBL/GenBank/DDBJ whole genome shotgun (WGS) entry which is preliminary data.</text>
</comment>
<keyword evidence="2" id="KW-0326">Glycosidase</keyword>
<dbReference type="Proteomes" id="UP000183567">
    <property type="component" value="Unassembled WGS sequence"/>
</dbReference>
<dbReference type="OrthoDB" id="2790169at2759"/>
<reference evidence="4 5" key="1">
    <citation type="submission" date="2016-03" db="EMBL/GenBank/DDBJ databases">
        <title>Comparative genomics of the ectomycorrhizal sister species Rhizopogon vinicolor and Rhizopogon vesiculosus (Basidiomycota: Boletales) reveals a divergence of the mating type B locus.</title>
        <authorList>
            <person name="Mujic A.B."/>
            <person name="Kuo A."/>
            <person name="Tritt A."/>
            <person name="Lipzen A."/>
            <person name="Chen C."/>
            <person name="Johnson J."/>
            <person name="Sharma A."/>
            <person name="Barry K."/>
            <person name="Grigoriev I.V."/>
            <person name="Spatafora J.W."/>
        </authorList>
    </citation>
    <scope>NUCLEOTIDE SEQUENCE [LARGE SCALE GENOMIC DNA]</scope>
    <source>
        <strain evidence="4 5">AM-OR11-056</strain>
    </source>
</reference>
<dbReference type="InterPro" id="IPR017853">
    <property type="entry name" value="GH"/>
</dbReference>
<keyword evidence="5" id="KW-1185">Reference proteome</keyword>
<dbReference type="PANTHER" id="PTHR22762">
    <property type="entry name" value="ALPHA-GLUCOSIDASE"/>
    <property type="match status" value="1"/>
</dbReference>
<protein>
    <recommendedName>
        <fullName evidence="3">Glycoside hydrolase family 31 TIM barrel domain-containing protein</fullName>
    </recommendedName>
</protein>
<dbReference type="SUPFAM" id="SSF51445">
    <property type="entry name" value="(Trans)glycosidases"/>
    <property type="match status" value="1"/>
</dbReference>
<name>A0A1J8QGT4_9AGAM</name>
<gene>
    <name evidence="4" type="ORF">AZE42_04838</name>
</gene>
<feature type="domain" description="Glycoside hydrolase family 31 TIM barrel" evidence="3">
    <location>
        <begin position="22"/>
        <end position="167"/>
    </location>
</feature>
<dbReference type="InterPro" id="IPR000322">
    <property type="entry name" value="Glyco_hydro_31_TIM"/>
</dbReference>
<organism evidence="4 5">
    <name type="scientific">Rhizopogon vesiculosus</name>
    <dbReference type="NCBI Taxonomy" id="180088"/>
    <lineage>
        <taxon>Eukaryota</taxon>
        <taxon>Fungi</taxon>
        <taxon>Dikarya</taxon>
        <taxon>Basidiomycota</taxon>
        <taxon>Agaricomycotina</taxon>
        <taxon>Agaricomycetes</taxon>
        <taxon>Agaricomycetidae</taxon>
        <taxon>Boletales</taxon>
        <taxon>Suillineae</taxon>
        <taxon>Rhizopogonaceae</taxon>
        <taxon>Rhizopogon</taxon>
    </lineage>
</organism>
<evidence type="ECO:0000256" key="2">
    <source>
        <dbReference type="RuleBase" id="RU361185"/>
    </source>
</evidence>
<evidence type="ECO:0000256" key="1">
    <source>
        <dbReference type="ARBA" id="ARBA00007806"/>
    </source>
</evidence>
<proteinExistence type="inferred from homology"/>
<keyword evidence="2" id="KW-0378">Hydrolase</keyword>
<dbReference type="PANTHER" id="PTHR22762:SF133">
    <property type="entry name" value="P-TYPE DOMAIN-CONTAINING PROTEIN"/>
    <property type="match status" value="1"/>
</dbReference>
<evidence type="ECO:0000313" key="4">
    <source>
        <dbReference type="EMBL" id="OJA08618.1"/>
    </source>
</evidence>
<dbReference type="AlphaFoldDB" id="A0A1J8QGT4"/>
<dbReference type="GO" id="GO:0004553">
    <property type="term" value="F:hydrolase activity, hydrolyzing O-glycosyl compounds"/>
    <property type="evidence" value="ECO:0007669"/>
    <property type="project" value="InterPro"/>
</dbReference>